<sequence>MRSFFRRAAEPARRRAPAIVPEIDPDHCLLNADVFAECTLCQDACPHRAIIQDEDSLGIDTGACTGCGLCQPACPQGAVSAMPALPKDGRRVLAVCNEAAMPGRATLPCIHAIDLAALARWHAGGTRAVEIHTGECDGCPYGRFARFEATLRLFNRMMESRGLPVLRADHPDSVSSSWQGRSAGDEPDRQRRRLLLGLAGQDARASGTRREALTALLAGCGREEGAAPLWNAIPAIDPGTCVGCDMCVRVCMDGAVALERGGDGTLAYHVRPEACTGCGLCATHCDTGAMTILRHETGTTSRIALEMFTCAACGADFHQPCTHASNSRLCPTCRKTRHHSKLFQVMP</sequence>
<evidence type="ECO:0000256" key="1">
    <source>
        <dbReference type="ARBA" id="ARBA00022485"/>
    </source>
</evidence>
<name>A0A2G1QL97_9HYPH</name>
<dbReference type="AlphaFoldDB" id="A0A2G1QL97"/>
<keyword evidence="1" id="KW-0004">4Fe-4S</keyword>
<dbReference type="EMBL" id="PDVP01000009">
    <property type="protein sequence ID" value="PHP66305.1"/>
    <property type="molecule type" value="Genomic_DNA"/>
</dbReference>
<comment type="caution">
    <text evidence="7">The sequence shown here is derived from an EMBL/GenBank/DDBJ whole genome shotgun (WGS) entry which is preliminary data.</text>
</comment>
<keyword evidence="8" id="KW-1185">Reference proteome</keyword>
<dbReference type="InterPro" id="IPR050572">
    <property type="entry name" value="Fe-S_Ferredoxin"/>
</dbReference>
<keyword evidence="3" id="KW-0408">Iron</keyword>
<evidence type="ECO:0000259" key="6">
    <source>
        <dbReference type="PROSITE" id="PS51379"/>
    </source>
</evidence>
<evidence type="ECO:0000256" key="5">
    <source>
        <dbReference type="SAM" id="MobiDB-lite"/>
    </source>
</evidence>
<feature type="region of interest" description="Disordered" evidence="5">
    <location>
        <begin position="168"/>
        <end position="188"/>
    </location>
</feature>
<dbReference type="Pfam" id="PF00037">
    <property type="entry name" value="Fer4"/>
    <property type="match status" value="1"/>
</dbReference>
<dbReference type="PROSITE" id="PS51379">
    <property type="entry name" value="4FE4S_FER_2"/>
    <property type="match status" value="3"/>
</dbReference>
<dbReference type="PANTHER" id="PTHR43687">
    <property type="entry name" value="ADENYLYLSULFATE REDUCTASE, BETA SUBUNIT"/>
    <property type="match status" value="1"/>
</dbReference>
<evidence type="ECO:0000256" key="3">
    <source>
        <dbReference type="ARBA" id="ARBA00023004"/>
    </source>
</evidence>
<organism evidence="7 8">
    <name type="scientific">Zhengella mangrovi</name>
    <dbReference type="NCBI Taxonomy" id="1982044"/>
    <lineage>
        <taxon>Bacteria</taxon>
        <taxon>Pseudomonadati</taxon>
        <taxon>Pseudomonadota</taxon>
        <taxon>Alphaproteobacteria</taxon>
        <taxon>Hyphomicrobiales</taxon>
        <taxon>Notoacmeibacteraceae</taxon>
        <taxon>Zhengella</taxon>
    </lineage>
</organism>
<dbReference type="GO" id="GO:0046872">
    <property type="term" value="F:metal ion binding"/>
    <property type="evidence" value="ECO:0007669"/>
    <property type="project" value="UniProtKB-KW"/>
</dbReference>
<feature type="domain" description="4Fe-4S ferredoxin-type" evidence="6">
    <location>
        <begin position="232"/>
        <end position="261"/>
    </location>
</feature>
<keyword evidence="4" id="KW-0411">Iron-sulfur</keyword>
<dbReference type="Gene3D" id="3.30.70.20">
    <property type="match status" value="2"/>
</dbReference>
<protein>
    <recommendedName>
        <fullName evidence="6">4Fe-4S ferredoxin-type domain-containing protein</fullName>
    </recommendedName>
</protein>
<gene>
    <name evidence="7" type="ORF">CSC94_15380</name>
</gene>
<reference evidence="7 8" key="1">
    <citation type="submission" date="2017-10" db="EMBL/GenBank/DDBJ databases">
        <title>Sedimentibacterium mangrovi gen. nov., sp. nov., a novel member of family Phyllobacteriacea isolated from mangrove sediment.</title>
        <authorList>
            <person name="Liao H."/>
            <person name="Tian Y."/>
        </authorList>
    </citation>
    <scope>NUCLEOTIDE SEQUENCE [LARGE SCALE GENOMIC DNA]</scope>
    <source>
        <strain evidence="7 8">X9-2-2</strain>
    </source>
</reference>
<dbReference type="SUPFAM" id="SSF54862">
    <property type="entry name" value="4Fe-4S ferredoxins"/>
    <property type="match status" value="2"/>
</dbReference>
<evidence type="ECO:0000256" key="4">
    <source>
        <dbReference type="ARBA" id="ARBA00023014"/>
    </source>
</evidence>
<dbReference type="InterPro" id="IPR017900">
    <property type="entry name" value="4Fe4S_Fe_S_CS"/>
</dbReference>
<dbReference type="GO" id="GO:0051539">
    <property type="term" value="F:4 iron, 4 sulfur cluster binding"/>
    <property type="evidence" value="ECO:0007669"/>
    <property type="project" value="UniProtKB-KW"/>
</dbReference>
<dbReference type="PROSITE" id="PS00198">
    <property type="entry name" value="4FE4S_FER_1"/>
    <property type="match status" value="1"/>
</dbReference>
<keyword evidence="2" id="KW-0479">Metal-binding</keyword>
<evidence type="ECO:0000313" key="7">
    <source>
        <dbReference type="EMBL" id="PHP66305.1"/>
    </source>
</evidence>
<dbReference type="Proteomes" id="UP000221168">
    <property type="component" value="Unassembled WGS sequence"/>
</dbReference>
<proteinExistence type="predicted"/>
<dbReference type="Pfam" id="PF12838">
    <property type="entry name" value="Fer4_7"/>
    <property type="match status" value="1"/>
</dbReference>
<dbReference type="InterPro" id="IPR017896">
    <property type="entry name" value="4Fe4S_Fe-S-bd"/>
</dbReference>
<evidence type="ECO:0000313" key="8">
    <source>
        <dbReference type="Proteomes" id="UP000221168"/>
    </source>
</evidence>
<accession>A0A2G1QL97</accession>
<feature type="domain" description="4Fe-4S ferredoxin-type" evidence="6">
    <location>
        <begin position="55"/>
        <end position="84"/>
    </location>
</feature>
<dbReference type="OrthoDB" id="9800445at2"/>
<evidence type="ECO:0000256" key="2">
    <source>
        <dbReference type="ARBA" id="ARBA00022723"/>
    </source>
</evidence>
<feature type="domain" description="4Fe-4S ferredoxin-type" evidence="6">
    <location>
        <begin position="266"/>
        <end position="295"/>
    </location>
</feature>
<dbReference type="PANTHER" id="PTHR43687:SF1">
    <property type="entry name" value="FERREDOXIN III"/>
    <property type="match status" value="1"/>
</dbReference>